<name>A0A6N2LMC8_SALVM</name>
<evidence type="ECO:0000313" key="2">
    <source>
        <dbReference type="EMBL" id="VFU42746.1"/>
    </source>
</evidence>
<dbReference type="AlphaFoldDB" id="A0A6N2LMC8"/>
<protein>
    <recommendedName>
        <fullName evidence="3">Transmembrane protein</fullName>
    </recommendedName>
</protein>
<feature type="chain" id="PRO_5026987991" description="Transmembrane protein" evidence="1">
    <location>
        <begin position="27"/>
        <end position="110"/>
    </location>
</feature>
<evidence type="ECO:0000256" key="1">
    <source>
        <dbReference type="SAM" id="SignalP"/>
    </source>
</evidence>
<accession>A0A6N2LMC8</accession>
<gene>
    <name evidence="2" type="ORF">SVIM_LOCUS259560</name>
</gene>
<reference evidence="2" key="1">
    <citation type="submission" date="2019-03" db="EMBL/GenBank/DDBJ databases">
        <authorList>
            <person name="Mank J."/>
            <person name="Almeida P."/>
        </authorList>
    </citation>
    <scope>NUCLEOTIDE SEQUENCE</scope>
    <source>
        <strain evidence="2">78183</strain>
    </source>
</reference>
<sequence>MNFPFTLLFTILFVSFSHLILHSSSAMEKLEDTGNTKMESSNLKVKVSTVRNIYDILVSFVGYLVNFQSFADDQGDHVQRKHLHEVHSGPNPVSNSVPLRKWKTRFRGSP</sequence>
<evidence type="ECO:0008006" key="3">
    <source>
        <dbReference type="Google" id="ProtNLM"/>
    </source>
</evidence>
<keyword evidence="1" id="KW-0732">Signal</keyword>
<proteinExistence type="predicted"/>
<dbReference type="EMBL" id="CAADRP010001587">
    <property type="protein sequence ID" value="VFU42746.1"/>
    <property type="molecule type" value="Genomic_DNA"/>
</dbReference>
<feature type="signal peptide" evidence="1">
    <location>
        <begin position="1"/>
        <end position="26"/>
    </location>
</feature>
<organism evidence="2">
    <name type="scientific">Salix viminalis</name>
    <name type="common">Common osier</name>
    <name type="synonym">Basket willow</name>
    <dbReference type="NCBI Taxonomy" id="40686"/>
    <lineage>
        <taxon>Eukaryota</taxon>
        <taxon>Viridiplantae</taxon>
        <taxon>Streptophyta</taxon>
        <taxon>Embryophyta</taxon>
        <taxon>Tracheophyta</taxon>
        <taxon>Spermatophyta</taxon>
        <taxon>Magnoliopsida</taxon>
        <taxon>eudicotyledons</taxon>
        <taxon>Gunneridae</taxon>
        <taxon>Pentapetalae</taxon>
        <taxon>rosids</taxon>
        <taxon>fabids</taxon>
        <taxon>Malpighiales</taxon>
        <taxon>Salicaceae</taxon>
        <taxon>Saliceae</taxon>
        <taxon>Salix</taxon>
    </lineage>
</organism>